<comment type="caution">
    <text evidence="3">The sequence shown here is derived from an EMBL/GenBank/DDBJ whole genome shotgun (WGS) entry which is preliminary data.</text>
</comment>
<evidence type="ECO:0000313" key="3">
    <source>
        <dbReference type="EMBL" id="MBB1485492.1"/>
    </source>
</evidence>
<dbReference type="PANTHER" id="PTHR34039:SF1">
    <property type="entry name" value="UPF0102 PROTEIN YRAN"/>
    <property type="match status" value="1"/>
</dbReference>
<dbReference type="Gene3D" id="3.40.1350.10">
    <property type="match status" value="1"/>
</dbReference>
<sequence length="120" mass="14060">MTGTSYQKGQQTEQAAEQYLITQGLIPIARNIRFRTGEIDLIMQDGHYRVFIEVRFRKHARFGSAAESINYNKQQRLIRSAMLYNQRYPSNQPWRIDAVVLTPGQTENYHFQWLQSAIHG</sequence>
<dbReference type="GO" id="GO:0003676">
    <property type="term" value="F:nucleic acid binding"/>
    <property type="evidence" value="ECO:0007669"/>
    <property type="project" value="InterPro"/>
</dbReference>
<evidence type="ECO:0000256" key="1">
    <source>
        <dbReference type="ARBA" id="ARBA00006738"/>
    </source>
</evidence>
<evidence type="ECO:0000313" key="4">
    <source>
        <dbReference type="Proteomes" id="UP000565262"/>
    </source>
</evidence>
<dbReference type="HAMAP" id="MF_00048">
    <property type="entry name" value="UPF0102"/>
    <property type="match status" value="1"/>
</dbReference>
<dbReference type="InterPro" id="IPR011335">
    <property type="entry name" value="Restrct_endonuc-II-like"/>
</dbReference>
<dbReference type="InterPro" id="IPR011856">
    <property type="entry name" value="tRNA_endonuc-like_dom_sf"/>
</dbReference>
<dbReference type="CDD" id="cd20736">
    <property type="entry name" value="PoNe_Nuclease"/>
    <property type="match status" value="1"/>
</dbReference>
<dbReference type="Pfam" id="PF02021">
    <property type="entry name" value="UPF0102"/>
    <property type="match status" value="1"/>
</dbReference>
<dbReference type="RefSeq" id="WP_182807267.1">
    <property type="nucleotide sequence ID" value="NZ_JACJFM010000002.1"/>
</dbReference>
<accession>A0A839ILV0</accession>
<evidence type="ECO:0000256" key="2">
    <source>
        <dbReference type="HAMAP-Rule" id="MF_00048"/>
    </source>
</evidence>
<dbReference type="NCBIfam" id="NF009150">
    <property type="entry name" value="PRK12497.1-3"/>
    <property type="match status" value="1"/>
</dbReference>
<proteinExistence type="inferred from homology"/>
<dbReference type="SUPFAM" id="SSF52980">
    <property type="entry name" value="Restriction endonuclease-like"/>
    <property type="match status" value="1"/>
</dbReference>
<dbReference type="EMBL" id="JACJFM010000002">
    <property type="protein sequence ID" value="MBB1485492.1"/>
    <property type="molecule type" value="Genomic_DNA"/>
</dbReference>
<dbReference type="Proteomes" id="UP000565262">
    <property type="component" value="Unassembled WGS sequence"/>
</dbReference>
<gene>
    <name evidence="3" type="ORF">H4O21_02565</name>
</gene>
<dbReference type="NCBIfam" id="TIGR00252">
    <property type="entry name" value="YraN family protein"/>
    <property type="match status" value="1"/>
</dbReference>
<dbReference type="AlphaFoldDB" id="A0A839ILV0"/>
<keyword evidence="4" id="KW-1185">Reference proteome</keyword>
<reference evidence="3 4" key="1">
    <citation type="submission" date="2020-08" db="EMBL/GenBank/DDBJ databases">
        <title>Oceanospirillum sp. nov. isolated from marine sediment.</title>
        <authorList>
            <person name="Ji X."/>
        </authorList>
    </citation>
    <scope>NUCLEOTIDE SEQUENCE [LARGE SCALE GENOMIC DNA]</scope>
    <source>
        <strain evidence="3 4">D5</strain>
    </source>
</reference>
<dbReference type="InterPro" id="IPR003509">
    <property type="entry name" value="UPF0102_YraN-like"/>
</dbReference>
<dbReference type="PANTHER" id="PTHR34039">
    <property type="entry name" value="UPF0102 PROTEIN YRAN"/>
    <property type="match status" value="1"/>
</dbReference>
<protein>
    <recommendedName>
        <fullName evidence="2">UPF0102 protein H4O21_02565</fullName>
    </recommendedName>
</protein>
<organism evidence="3 4">
    <name type="scientific">Oceanospirillum sediminis</name>
    <dbReference type="NCBI Taxonomy" id="2760088"/>
    <lineage>
        <taxon>Bacteria</taxon>
        <taxon>Pseudomonadati</taxon>
        <taxon>Pseudomonadota</taxon>
        <taxon>Gammaproteobacteria</taxon>
        <taxon>Oceanospirillales</taxon>
        <taxon>Oceanospirillaceae</taxon>
        <taxon>Oceanospirillum</taxon>
    </lineage>
</organism>
<comment type="similarity">
    <text evidence="1 2">Belongs to the UPF0102 family.</text>
</comment>
<name>A0A839ILV0_9GAMM</name>